<organism evidence="1 2">
    <name type="scientific">Sphaeroforma arctica JP610</name>
    <dbReference type="NCBI Taxonomy" id="667725"/>
    <lineage>
        <taxon>Eukaryota</taxon>
        <taxon>Ichthyosporea</taxon>
        <taxon>Ichthyophonida</taxon>
        <taxon>Sphaeroforma</taxon>
    </lineage>
</organism>
<proteinExistence type="predicted"/>
<gene>
    <name evidence="1" type="ORF">SARC_03627</name>
</gene>
<reference evidence="1 2" key="1">
    <citation type="submission" date="2011-02" db="EMBL/GenBank/DDBJ databases">
        <title>The Genome Sequence of Sphaeroforma arctica JP610.</title>
        <authorList>
            <consortium name="The Broad Institute Genome Sequencing Platform"/>
            <person name="Russ C."/>
            <person name="Cuomo C."/>
            <person name="Young S.K."/>
            <person name="Zeng Q."/>
            <person name="Gargeya S."/>
            <person name="Alvarado L."/>
            <person name="Berlin A."/>
            <person name="Chapman S.B."/>
            <person name="Chen Z."/>
            <person name="Freedman E."/>
            <person name="Gellesch M."/>
            <person name="Goldberg J."/>
            <person name="Griggs A."/>
            <person name="Gujja S."/>
            <person name="Heilman E."/>
            <person name="Heiman D."/>
            <person name="Howarth C."/>
            <person name="Mehta T."/>
            <person name="Neiman D."/>
            <person name="Pearson M."/>
            <person name="Roberts A."/>
            <person name="Saif S."/>
            <person name="Shea T."/>
            <person name="Shenoy N."/>
            <person name="Sisk P."/>
            <person name="Stolte C."/>
            <person name="Sykes S."/>
            <person name="White J."/>
            <person name="Yandava C."/>
            <person name="Burger G."/>
            <person name="Gray M.W."/>
            <person name="Holland P.W.H."/>
            <person name="King N."/>
            <person name="Lang F.B.F."/>
            <person name="Roger A.J."/>
            <person name="Ruiz-Trillo I."/>
            <person name="Haas B."/>
            <person name="Nusbaum C."/>
            <person name="Birren B."/>
        </authorList>
    </citation>
    <scope>NUCLEOTIDE SEQUENCE [LARGE SCALE GENOMIC DNA]</scope>
    <source>
        <strain evidence="1 2">JP610</strain>
    </source>
</reference>
<sequence>MNKTRAYHRQFKIPTATRASVYGGEKGGVGTDGAGIDSIGAAKPRHCLKPANTGWVGGEGVPKQASAMRLKMNKIIYHGYPVLVSWFVSKLEQTAPVPIPTLHKIRVGTHDQQPERRIPIVDT</sequence>
<dbReference type="AlphaFoldDB" id="A0A0L0G545"/>
<evidence type="ECO:0000313" key="2">
    <source>
        <dbReference type="Proteomes" id="UP000054560"/>
    </source>
</evidence>
<evidence type="ECO:0000313" key="1">
    <source>
        <dbReference type="EMBL" id="KNC84145.1"/>
    </source>
</evidence>
<dbReference type="Proteomes" id="UP000054560">
    <property type="component" value="Unassembled WGS sequence"/>
</dbReference>
<dbReference type="GeneID" id="25904131"/>
<keyword evidence="2" id="KW-1185">Reference proteome</keyword>
<name>A0A0L0G545_9EUKA</name>
<dbReference type="EMBL" id="KQ241784">
    <property type="protein sequence ID" value="KNC84145.1"/>
    <property type="molecule type" value="Genomic_DNA"/>
</dbReference>
<dbReference type="RefSeq" id="XP_014158047.1">
    <property type="nucleotide sequence ID" value="XM_014302572.1"/>
</dbReference>
<accession>A0A0L0G545</accession>
<protein>
    <submittedName>
        <fullName evidence="1">Uncharacterized protein</fullName>
    </submittedName>
</protein>